<reference evidence="5 6" key="1">
    <citation type="submission" date="2014-10" db="EMBL/GenBank/DDBJ databases">
        <title>Genome sequence of Ponticoccus sp. strain UMTAT08 isolated from clonal culture of toxic dinoflagellate Alexandrium tamiyavanichii.</title>
        <authorList>
            <person name="Gan H.Y."/>
            <person name="Muhd D.-D."/>
            <person name="Mohd Noor M.E."/>
            <person name="Yeong Y.S."/>
            <person name="Usup G."/>
        </authorList>
    </citation>
    <scope>NUCLEOTIDE SEQUENCE [LARGE SCALE GENOMIC DNA]</scope>
    <source>
        <strain evidence="5 6">UMTAT08</strain>
    </source>
</reference>
<dbReference type="SUPFAM" id="SSF53850">
    <property type="entry name" value="Periplasmic binding protein-like II"/>
    <property type="match status" value="1"/>
</dbReference>
<dbReference type="SMART" id="SM00062">
    <property type="entry name" value="PBPb"/>
    <property type="match status" value="1"/>
</dbReference>
<dbReference type="PATRIC" id="fig|1515334.3.peg.2207"/>
<keyword evidence="2" id="KW-0813">Transport</keyword>
<sequence>MLRLFLCATAFLACAVGGASAGTLKDVKDREVLNCGVNSGLIGFASRDSRDEWAGFDVDLCRAIAAAVLGDPSAVEFVETTNRTRFTLLLGGDLDVLARNTTWSFATDVGVKVDFAGINYYDGQRFMVPKTLGVSSPTELNGKRVCVQPDTKTAMNLDEYFARNNITYEPVAVESTAQAQTFYLEGECEVFTGDASELAAIRAAFKAPGDHLLLDDVISKEPLGPVVRHGDDEWADVVRWVLNALISAEELGVTSVNIDEMRESTDNPEIARLLGTSGLMGEMLGLDADWAVRAIKAGGNYGEIFARNIGETTPIGLSRGLNLQWTDGGLLYSPPFR</sequence>
<dbReference type="RefSeq" id="WP_043140944.1">
    <property type="nucleotide sequence ID" value="NZ_AP022337.1"/>
</dbReference>
<dbReference type="AlphaFoldDB" id="A0A0B3S906"/>
<dbReference type="PANTHER" id="PTHR30085:SF7">
    <property type="entry name" value="AMINO-ACID ABC TRANSPORTER-BINDING PROTEIN YHDW-RELATED"/>
    <property type="match status" value="1"/>
</dbReference>
<comment type="caution">
    <text evidence="5">The sequence shown here is derived from an EMBL/GenBank/DDBJ whole genome shotgun (WGS) entry which is preliminary data.</text>
</comment>
<accession>A0A0B3S906</accession>
<keyword evidence="6" id="KW-1185">Reference proteome</keyword>
<dbReference type="PANTHER" id="PTHR30085">
    <property type="entry name" value="AMINO ACID ABC TRANSPORTER PERMEASE"/>
    <property type="match status" value="1"/>
</dbReference>
<dbReference type="InterPro" id="IPR018313">
    <property type="entry name" value="SBP_3_CS"/>
</dbReference>
<organism evidence="5 6">
    <name type="scientific">Mameliella alba</name>
    <dbReference type="NCBI Taxonomy" id="561184"/>
    <lineage>
        <taxon>Bacteria</taxon>
        <taxon>Pseudomonadati</taxon>
        <taxon>Pseudomonadota</taxon>
        <taxon>Alphaproteobacteria</taxon>
        <taxon>Rhodobacterales</taxon>
        <taxon>Roseobacteraceae</taxon>
        <taxon>Mameliella</taxon>
    </lineage>
</organism>
<comment type="similarity">
    <text evidence="1 4">Belongs to the bacterial solute-binding protein 3 family.</text>
</comment>
<accession>A0A225QGQ9</accession>
<protein>
    <submittedName>
        <fullName evidence="5">Amino acid ABC transporter substrate-binding protein</fullName>
    </submittedName>
</protein>
<dbReference type="InterPro" id="IPR001638">
    <property type="entry name" value="Solute-binding_3/MltF_N"/>
</dbReference>
<dbReference type="EMBL" id="JSUQ01000008">
    <property type="protein sequence ID" value="KHQ53161.1"/>
    <property type="molecule type" value="Genomic_DNA"/>
</dbReference>
<dbReference type="Proteomes" id="UP000030960">
    <property type="component" value="Unassembled WGS sequence"/>
</dbReference>
<dbReference type="InterPro" id="IPR051455">
    <property type="entry name" value="Bact_solute-bind_prot3"/>
</dbReference>
<name>A0A0B3S906_9RHOB</name>
<evidence type="ECO:0000313" key="6">
    <source>
        <dbReference type="Proteomes" id="UP000030960"/>
    </source>
</evidence>
<gene>
    <name evidence="5" type="ORF">OA50_02187</name>
</gene>
<evidence type="ECO:0000256" key="2">
    <source>
        <dbReference type="ARBA" id="ARBA00022448"/>
    </source>
</evidence>
<dbReference type="PROSITE" id="PS01039">
    <property type="entry name" value="SBP_BACTERIAL_3"/>
    <property type="match status" value="1"/>
</dbReference>
<keyword evidence="3" id="KW-0732">Signal</keyword>
<evidence type="ECO:0000256" key="1">
    <source>
        <dbReference type="ARBA" id="ARBA00010333"/>
    </source>
</evidence>
<dbReference type="GO" id="GO:0006865">
    <property type="term" value="P:amino acid transport"/>
    <property type="evidence" value="ECO:0007669"/>
    <property type="project" value="TreeGrafter"/>
</dbReference>
<dbReference type="CDD" id="cd13692">
    <property type="entry name" value="PBP2_BztA"/>
    <property type="match status" value="1"/>
</dbReference>
<dbReference type="OrthoDB" id="9777941at2"/>
<evidence type="ECO:0000313" key="5">
    <source>
        <dbReference type="EMBL" id="KHQ53161.1"/>
    </source>
</evidence>
<evidence type="ECO:0000256" key="3">
    <source>
        <dbReference type="ARBA" id="ARBA00022729"/>
    </source>
</evidence>
<evidence type="ECO:0000256" key="4">
    <source>
        <dbReference type="RuleBase" id="RU003744"/>
    </source>
</evidence>
<dbReference type="STRING" id="561184.SAMN05216376_10629"/>
<proteinExistence type="inferred from homology"/>
<dbReference type="Gene3D" id="3.40.190.10">
    <property type="entry name" value="Periplasmic binding protein-like II"/>
    <property type="match status" value="2"/>
</dbReference>
<dbReference type="Pfam" id="PF00497">
    <property type="entry name" value="SBP_bac_3"/>
    <property type="match status" value="1"/>
</dbReference>